<accession>A0ABM4D4A3</accession>
<dbReference type="GO" id="GO:0006508">
    <property type="term" value="P:proteolysis"/>
    <property type="evidence" value="ECO:0007669"/>
    <property type="project" value="UniProtKB-KW"/>
</dbReference>
<reference evidence="5" key="1">
    <citation type="submission" date="2025-08" db="UniProtKB">
        <authorList>
            <consortium name="RefSeq"/>
        </authorList>
    </citation>
    <scope>IDENTIFICATION</scope>
</reference>
<evidence type="ECO:0000313" key="5">
    <source>
        <dbReference type="RefSeq" id="XP_065669118.1"/>
    </source>
</evidence>
<feature type="domain" description="UFSP1/2/DUB catalytic" evidence="3">
    <location>
        <begin position="20"/>
        <end position="206"/>
    </location>
</feature>
<proteinExistence type="inferred from homology"/>
<evidence type="ECO:0000313" key="4">
    <source>
        <dbReference type="Proteomes" id="UP001652625"/>
    </source>
</evidence>
<organism evidence="4 5">
    <name type="scientific">Hydra vulgaris</name>
    <name type="common">Hydra</name>
    <name type="synonym">Hydra attenuata</name>
    <dbReference type="NCBI Taxonomy" id="6087"/>
    <lineage>
        <taxon>Eukaryota</taxon>
        <taxon>Metazoa</taxon>
        <taxon>Cnidaria</taxon>
        <taxon>Hydrozoa</taxon>
        <taxon>Hydroidolina</taxon>
        <taxon>Anthoathecata</taxon>
        <taxon>Aplanulata</taxon>
        <taxon>Hydridae</taxon>
        <taxon>Hydra</taxon>
    </lineage>
</organism>
<dbReference type="Gene3D" id="3.90.70.130">
    <property type="match status" value="1"/>
</dbReference>
<keyword evidence="4" id="KW-1185">Reference proteome</keyword>
<dbReference type="Proteomes" id="UP001652625">
    <property type="component" value="Chromosome 12"/>
</dbReference>
<dbReference type="PANTHER" id="PTHR48153">
    <property type="entry name" value="UFM1-SPECIFIC PROTEASE 2"/>
    <property type="match status" value="1"/>
</dbReference>
<dbReference type="InterPro" id="IPR012462">
    <property type="entry name" value="UFSP1/2_DUB_cat"/>
</dbReference>
<keyword evidence="5" id="KW-0645">Protease</keyword>
<keyword evidence="2" id="KW-0378">Hydrolase</keyword>
<comment type="similarity">
    <text evidence="1">Belongs to the peptidase C78 family.</text>
</comment>
<sequence>MLLKNIHEGLAVPQQFCSCFTVKGDYFFYHYYVDGANDIGWGCGYRSLQTVVSWIICNELHQGLSGVPSIQCIQSKLVEIGDKHESFIGSKEWIGTYEAFLIIDALYKMSCKILHVSCGKELYKVIEILKDHFQNTGSPIMMGGDIDCGSKTILGICHKEDDWWFLVLDPHFSKMKVYNKKQLQDESCVYWKHLSTFDDNSFYNFCIPLGLHQ</sequence>
<dbReference type="PANTHER" id="PTHR48153:SF3">
    <property type="entry name" value="INACTIVE UFM1-SPECIFIC PROTEASE 1"/>
    <property type="match status" value="1"/>
</dbReference>
<evidence type="ECO:0000256" key="2">
    <source>
        <dbReference type="ARBA" id="ARBA00022801"/>
    </source>
</evidence>
<dbReference type="Pfam" id="PF07910">
    <property type="entry name" value="Peptidase_C78"/>
    <property type="match status" value="1"/>
</dbReference>
<protein>
    <submittedName>
        <fullName evidence="5">Ufm1-specific protease 1</fullName>
    </submittedName>
</protein>
<dbReference type="GeneID" id="100204577"/>
<evidence type="ECO:0000256" key="1">
    <source>
        <dbReference type="ARBA" id="ARBA00008552"/>
    </source>
</evidence>
<name>A0ABM4D4A3_HYDVU</name>
<dbReference type="GO" id="GO:0008233">
    <property type="term" value="F:peptidase activity"/>
    <property type="evidence" value="ECO:0007669"/>
    <property type="project" value="UniProtKB-KW"/>
</dbReference>
<evidence type="ECO:0000259" key="3">
    <source>
        <dbReference type="Pfam" id="PF07910"/>
    </source>
</evidence>
<gene>
    <name evidence="5" type="primary">LOC100204577</name>
</gene>
<dbReference type="RefSeq" id="XP_065669118.1">
    <property type="nucleotide sequence ID" value="XM_065813046.1"/>
</dbReference>